<keyword evidence="2" id="KW-1185">Reference proteome</keyword>
<evidence type="ECO:0000313" key="2">
    <source>
        <dbReference type="Proteomes" id="UP000826234"/>
    </source>
</evidence>
<organism evidence="1 2">
    <name type="scientific">Phrynosoma platyrhinos</name>
    <name type="common">Desert horned lizard</name>
    <dbReference type="NCBI Taxonomy" id="52577"/>
    <lineage>
        <taxon>Eukaryota</taxon>
        <taxon>Metazoa</taxon>
        <taxon>Chordata</taxon>
        <taxon>Craniata</taxon>
        <taxon>Vertebrata</taxon>
        <taxon>Euteleostomi</taxon>
        <taxon>Lepidosauria</taxon>
        <taxon>Squamata</taxon>
        <taxon>Bifurcata</taxon>
        <taxon>Unidentata</taxon>
        <taxon>Episquamata</taxon>
        <taxon>Toxicofera</taxon>
        <taxon>Iguania</taxon>
        <taxon>Phrynosomatidae</taxon>
        <taxon>Phrynosomatinae</taxon>
        <taxon>Phrynosoma</taxon>
    </lineage>
</organism>
<sequence length="70" mass="7760">MLFFRHGHALAIAGNIAFMFGGCSFYNTSDDQPIYFNDFYMLTSEKPLIFSSGQLVHGFIPPTGVAHISL</sequence>
<accession>A0ABQ7TGA1</accession>
<proteinExistence type="predicted"/>
<evidence type="ECO:0000313" key="1">
    <source>
        <dbReference type="EMBL" id="KAH0628193.1"/>
    </source>
</evidence>
<dbReference type="EMBL" id="JAIPUX010000439">
    <property type="protein sequence ID" value="KAH0628193.1"/>
    <property type="molecule type" value="Genomic_DNA"/>
</dbReference>
<dbReference type="Proteomes" id="UP000826234">
    <property type="component" value="Unassembled WGS sequence"/>
</dbReference>
<reference evidence="1 2" key="1">
    <citation type="journal article" date="2022" name="Gigascience">
        <title>A chromosome-level genome assembly and annotation of the desert horned lizard, Phrynosoma platyrhinos, provides insight into chromosomal rearrangements among reptiles.</title>
        <authorList>
            <person name="Koochekian N."/>
            <person name="Ascanio A."/>
            <person name="Farleigh K."/>
            <person name="Card D.C."/>
            <person name="Schield D.R."/>
            <person name="Castoe T.A."/>
            <person name="Jezkova T."/>
        </authorList>
    </citation>
    <scope>NUCLEOTIDE SEQUENCE [LARGE SCALE GENOMIC DNA]</scope>
    <source>
        <strain evidence="1">NK-2021</strain>
    </source>
</reference>
<comment type="caution">
    <text evidence="1">The sequence shown here is derived from an EMBL/GenBank/DDBJ whole genome shotgun (WGS) entry which is preliminary data.</text>
</comment>
<dbReference type="PROSITE" id="PS51257">
    <property type="entry name" value="PROKAR_LIPOPROTEIN"/>
    <property type="match status" value="1"/>
</dbReference>
<protein>
    <submittedName>
        <fullName evidence="1">Uncharacterized protein</fullName>
    </submittedName>
</protein>
<name>A0ABQ7TGA1_PHRPL</name>
<gene>
    <name evidence="1" type="ORF">JD844_009044</name>
</gene>